<gene>
    <name evidence="2" type="ORF">H7E68_11830</name>
</gene>
<sequence>MIGKCYCCGKDIDGKMAKRHILSCKSRLNNIEEYLNKSKIKKDKFIIKMVDKYMPSVYSIYLSIDKDTTLRSLDTFLREVWMECCGHLSEFEINGTTYTCSENLDEDFFDDEETMDINLKNVISVGNKFVYSYDYGSTSRIILEVINEYTTGSLDSTIEILARNNESKPICYKCDNKAKYMDYENQEFVCEECVEGEVEEDDDFLTELGYTNSPRDGVCGYEGSESNEEKYLKDNKTKFKSKGRKKSKKNSGNNGYDEIADIFNNEVESIFMNSMEKVTKDLINRSLKCKVTNDLETILKSNTNDYIKDILDNLQITYKSSDKKEILINKFKASYKDSIKEVFKYIDNTCYEDLKLVLKNKGIIDSEKAKNIESIIFLERMGIIYHSSDENNNFCISVPKEVLELIEEINNKDIAKNDEIVKLFKGMIYYYGVISLEQFIKRLPKEVNIDRELEDIDKILKIASQISMDYDYINGLGINEYIDDAIELIEMIDKETVNNDDFKVLTKTELLKSFKIQYIGEHSIYKPLIKVITDNYNTTNEMIDKLRETIYLCCQLEADENKLMEFLFDILEETELIKNEIIQSACKVYNKIPLWKYRGYTKAEKQNANRVNWEEVKMGRNDICNCGSGKKYKQCCGGKVIDIKFN</sequence>
<reference evidence="2 3" key="1">
    <citation type="submission" date="2020-08" db="EMBL/GenBank/DDBJ databases">
        <title>Clostridia isolated from Swiss meat.</title>
        <authorList>
            <person name="Wambui J."/>
            <person name="Stevens M.J.A."/>
            <person name="Stephan R."/>
        </authorList>
    </citation>
    <scope>NUCLEOTIDE SEQUENCE [LARGE SCALE GENOMIC DNA]</scope>
    <source>
        <strain evidence="2 3">CM001</strain>
    </source>
</reference>
<evidence type="ECO:0000259" key="1">
    <source>
        <dbReference type="Pfam" id="PF07929"/>
    </source>
</evidence>
<proteinExistence type="predicted"/>
<dbReference type="Pfam" id="PF02810">
    <property type="entry name" value="SEC-C"/>
    <property type="match status" value="1"/>
</dbReference>
<dbReference type="Pfam" id="PF07929">
    <property type="entry name" value="PRiA4_ORF3"/>
    <property type="match status" value="1"/>
</dbReference>
<dbReference type="InterPro" id="IPR024047">
    <property type="entry name" value="MM3350-like_sf"/>
</dbReference>
<dbReference type="Proteomes" id="UP000585258">
    <property type="component" value="Unassembled WGS sequence"/>
</dbReference>
<dbReference type="Gene3D" id="3.10.450.50">
    <property type="match status" value="1"/>
</dbReference>
<evidence type="ECO:0000313" key="2">
    <source>
        <dbReference type="EMBL" id="MBB6715398.1"/>
    </source>
</evidence>
<accession>A0A7X0VRX5</accession>
<protein>
    <submittedName>
        <fullName evidence="2">SEC-C domain-containing protein</fullName>
    </submittedName>
</protein>
<dbReference type="Gene3D" id="3.10.290.30">
    <property type="entry name" value="MM3350-like"/>
    <property type="match status" value="1"/>
</dbReference>
<evidence type="ECO:0000313" key="3">
    <source>
        <dbReference type="Proteomes" id="UP000585258"/>
    </source>
</evidence>
<dbReference type="AlphaFoldDB" id="A0A7X0VRX5"/>
<dbReference type="SUPFAM" id="SSF103642">
    <property type="entry name" value="Sec-C motif"/>
    <property type="match status" value="1"/>
</dbReference>
<dbReference type="SUPFAM" id="SSF159941">
    <property type="entry name" value="MM3350-like"/>
    <property type="match status" value="1"/>
</dbReference>
<comment type="caution">
    <text evidence="2">The sequence shown here is derived from an EMBL/GenBank/DDBJ whole genome shotgun (WGS) entry which is preliminary data.</text>
</comment>
<dbReference type="EMBL" id="JACKWY010000006">
    <property type="protein sequence ID" value="MBB6715398.1"/>
    <property type="molecule type" value="Genomic_DNA"/>
</dbReference>
<dbReference type="InterPro" id="IPR012912">
    <property type="entry name" value="Plasmid_pRiA4b_Orf3-like"/>
</dbReference>
<organism evidence="2 3">
    <name type="scientific">Clostridium gasigenes</name>
    <dbReference type="NCBI Taxonomy" id="94869"/>
    <lineage>
        <taxon>Bacteria</taxon>
        <taxon>Bacillati</taxon>
        <taxon>Bacillota</taxon>
        <taxon>Clostridia</taxon>
        <taxon>Eubacteriales</taxon>
        <taxon>Clostridiaceae</taxon>
        <taxon>Clostridium</taxon>
    </lineage>
</organism>
<dbReference type="RefSeq" id="WP_185164698.1">
    <property type="nucleotide sequence ID" value="NZ_JACKWY010000006.1"/>
</dbReference>
<dbReference type="InterPro" id="IPR004027">
    <property type="entry name" value="SEC_C_motif"/>
</dbReference>
<feature type="domain" description="Plasmid pRiA4b Orf3-like" evidence="1">
    <location>
        <begin position="62"/>
        <end position="147"/>
    </location>
</feature>
<name>A0A7X0VRX5_9CLOT</name>